<keyword evidence="8" id="KW-1185">Reference proteome</keyword>
<protein>
    <recommendedName>
        <fullName evidence="6">UvrD-like helicase ATP-binding domain-containing protein</fullName>
    </recommendedName>
</protein>
<dbReference type="Proteomes" id="UP001177003">
    <property type="component" value="Chromosome 4"/>
</dbReference>
<gene>
    <name evidence="7" type="ORF">LSALG_LOCUS21062</name>
</gene>
<keyword evidence="2 5" id="KW-0378">Hydrolase</keyword>
<dbReference type="SUPFAM" id="SSF52540">
    <property type="entry name" value="P-loop containing nucleoside triphosphate hydrolases"/>
    <property type="match status" value="1"/>
</dbReference>
<dbReference type="InterPro" id="IPR041679">
    <property type="entry name" value="DNA2/NAM7-like_C"/>
</dbReference>
<dbReference type="EMBL" id="OX465080">
    <property type="protein sequence ID" value="CAI9281364.1"/>
    <property type="molecule type" value="Genomic_DNA"/>
</dbReference>
<dbReference type="PROSITE" id="PS51198">
    <property type="entry name" value="UVRD_HELICASE_ATP_BIND"/>
    <property type="match status" value="1"/>
</dbReference>
<evidence type="ECO:0000256" key="2">
    <source>
        <dbReference type="ARBA" id="ARBA00022801"/>
    </source>
</evidence>
<evidence type="ECO:0000313" key="7">
    <source>
        <dbReference type="EMBL" id="CAI9281364.1"/>
    </source>
</evidence>
<evidence type="ECO:0000256" key="1">
    <source>
        <dbReference type="ARBA" id="ARBA00022741"/>
    </source>
</evidence>
<dbReference type="Pfam" id="PF00580">
    <property type="entry name" value="UvrD-helicase"/>
    <property type="match status" value="1"/>
</dbReference>
<keyword evidence="1 5" id="KW-0547">Nucleotide-binding</keyword>
<sequence length="2218" mass="256126">MELSSSYNVNVRQKCYIPGAMFGSFSFINIFSGKEVVDAENGMQNMIEVAVTLRILQLICKECASSKHKISVAVLSPYPAQVQCLQQKVEMHYENNELLKVKVGFFQDYEGAEDVTIISTVGADGDECNDVKTSRQLKTNDYFKSERRCLWILGDERALLKGGSYWEPLILEAKARQCFFLADEHKELTKVIVEVKKDLHELDELLIGETSLFQNTTWKVFFSSKFITSFSNIESLETKKLVLLMLLKISTGWRPKRSSTTASVSGSPYSELMREFKVKGSHLLCTIDIVKDSHYVQALKVWDILPFHEITELVKRLERIIKMYTREYINYCKERCGQRGSEFPLNWPSTTEITRYKFQNTNSCEEMFMDEGVENVKVRESLTLMKFYQFSHGAVNGMISGCDGGVLGLPIELTEQEKDVVSFDKSSFILGRSGTGKTTVLTTKLFRKEQLHHLACEGFHENMEINEEVKQDVLHQLFVTLSPRLCYAVKQQVGEFNSLTCGGSSSSKSSSGVSDDIDKMMLSEDIPDHFIHLPQNKYPLIITFHRFLLMLDGTVGRSYFERFPCVRKLLCGNNTSNSRLSVLEQYMRLKDVTYERFSSLYWHHFNNKLRKSFDTSTVYTEIMSVIKGGLMAGKAPNGILSREDYVALCDARTSILDAQKREMIYAIFVQYEKIKLEKENFDLADLVNDLHQRLEFEGYKGDSMDYVYIDEVQDLTMRQILLFKYVCTNVQEGYAFCGDTAQAIAKGIGFRFEDIRLLFFSHFLLGSEKGTMSRIFQLSENFRTHTGVLNLAQSVIDLLCKFFPLFVDALRPESSRISGELPVLLETDTGDNAIKTIFGTNEVGSDQKVIGFGAEQVVLVRDEYLKEKVVNIVGKNALVLTIMESKGLEFQDVLLYDFFTTSSFSNEWRIIYEYMKEKDLNMSSIVMCTSSFDMEKHVVLCSELKQLYVAITRTRQRLWISETTGFSQPIFDYWKKLSLVEVKHLDDSFAEEMKIPSSIDEWRSRGLKLYYENNFGMAKMCFMKAEDKYSERLAEAYQLRVIAEGIHTSELERKKVFKEAAELFQSLGKHMLAAECFYEMEDYKTAAEEYEKAGAFAKCLSACSDGNLFEMGIRLLEQWGGCGVAEQEFLRKGALYYFGVKDLKRMMKFVSSFHSKDEMRKFLTKKRCFDELISLEVEWGNIQEAAKVARLKPDPLLEADILYMGGFHRQSSLTILWHVFLESPVFQKAHEPFTQKGELLKKAVLFAESISDDFFQFVCKEARILSEGTTEEEILKKAHEFIDCYINNDLAMSVEHVKTNHEIQKIEKHVLDKCALYYLGVKDFKSMMTFVCSFHSRDEMMIFLTKKRCFDELILLEIEWGNFEEAAKVSRLKKDPKADLTRMYRVHRESSLLILWHVFMNSVVLQNTDEPFRQKDELLREAVVIAESESNFFYQFVCKEANILSEGKNQEELLIKGLEFIDCYKENPLAMSLKHVKTTDEVEKIEKDVLHLMHSFLKSVNRINELPILLEIRGKFVEAANCGKEDNQSIEEALSRLWYVFFGSLWAHGNRAWPLKHFKQKNKLLHDANFYVECDPYSNDSALVRTEISILSSAEISLHQMWRHLSDTPKERSLRIHYLLSRRILDVYFGLDCSVNASIETWVDDVKLKHLETEFSNNVVSFEGLIYFWSYWKELIMELINWCSTWDHSGKDSEIYTDFISNYFGMRSYDGDKKGSYVILDDEAYWVKRWNPRMHRNTHFNIIDAREFSSVASRYWCSELLYVSEKVLKKLQSIHAYSTVKKFSIHQRMKILANLFEAAKSLEKCKLPNEWRRADRIVDQSFKFFLDEFIINVFNMNSWNTEESKEMISLRGNEAFLSMLKEAININSKSPKALTCGQLGRIAMIFLAYRMIDFNDDVMRKVRHCSSLNWRALFDKLKGDKSSSTNVDLAISLHNVLKETTFASGWMRADDCMSPTCFLYLIERLLILSFCFHGHVFMTRSSCVEWLSYEEWSMGSDVGHVVSLDIMKDIPLSLVSTVMEMLNSRDDLLEWIRKSKESYDILVLRLTVLLSMICVNSGEHYHHLLDLLGCPHLASVLPSTFVEGLIKGVKEDCLVDALAVACEKIENPLVIVSFTKDSSMASHGNAIFLNMVEQGFSREKLHSSLLHFFILLSFENQIGRFKHITQNSLFNKVGDVQTVIVMRWTFATQMNLANVDYATNLVIIEESVQILDQDTMPC</sequence>
<evidence type="ECO:0000259" key="6">
    <source>
        <dbReference type="PROSITE" id="PS51198"/>
    </source>
</evidence>
<dbReference type="GO" id="GO:0016787">
    <property type="term" value="F:hydrolase activity"/>
    <property type="evidence" value="ECO:0007669"/>
    <property type="project" value="UniProtKB-UniRule"/>
</dbReference>
<dbReference type="Pfam" id="PF13087">
    <property type="entry name" value="AAA_12"/>
    <property type="match status" value="1"/>
</dbReference>
<evidence type="ECO:0000256" key="4">
    <source>
        <dbReference type="ARBA" id="ARBA00022840"/>
    </source>
</evidence>
<proteinExistence type="predicted"/>
<evidence type="ECO:0000256" key="5">
    <source>
        <dbReference type="PROSITE-ProRule" id="PRU00560"/>
    </source>
</evidence>
<feature type="binding site" evidence="5">
    <location>
        <begin position="431"/>
        <end position="438"/>
    </location>
    <ligand>
        <name>ATP</name>
        <dbReference type="ChEBI" id="CHEBI:30616"/>
    </ligand>
</feature>
<dbReference type="InterPro" id="IPR027417">
    <property type="entry name" value="P-loop_NTPase"/>
</dbReference>
<name>A0AA36E2W0_LACSI</name>
<dbReference type="GO" id="GO:0005524">
    <property type="term" value="F:ATP binding"/>
    <property type="evidence" value="ECO:0007669"/>
    <property type="project" value="UniProtKB-UniRule"/>
</dbReference>
<dbReference type="InterPro" id="IPR014016">
    <property type="entry name" value="UvrD-like_ATP-bd"/>
</dbReference>
<reference evidence="7" key="1">
    <citation type="submission" date="2023-04" db="EMBL/GenBank/DDBJ databases">
        <authorList>
            <person name="Vijverberg K."/>
            <person name="Xiong W."/>
            <person name="Schranz E."/>
        </authorList>
    </citation>
    <scope>NUCLEOTIDE SEQUENCE</scope>
</reference>
<evidence type="ECO:0000256" key="3">
    <source>
        <dbReference type="ARBA" id="ARBA00022806"/>
    </source>
</evidence>
<dbReference type="GO" id="GO:0004386">
    <property type="term" value="F:helicase activity"/>
    <property type="evidence" value="ECO:0007669"/>
    <property type="project" value="UniProtKB-UniRule"/>
</dbReference>
<dbReference type="PANTHER" id="PTHR21529:SF4">
    <property type="entry name" value="TPR AND ANKYRIN REPEAT-CONTAINING PROTEIN 1"/>
    <property type="match status" value="1"/>
</dbReference>
<keyword evidence="3 5" id="KW-0347">Helicase</keyword>
<accession>A0AA36E2W0</accession>
<organism evidence="7 8">
    <name type="scientific">Lactuca saligna</name>
    <name type="common">Willowleaf lettuce</name>
    <dbReference type="NCBI Taxonomy" id="75948"/>
    <lineage>
        <taxon>Eukaryota</taxon>
        <taxon>Viridiplantae</taxon>
        <taxon>Streptophyta</taxon>
        <taxon>Embryophyta</taxon>
        <taxon>Tracheophyta</taxon>
        <taxon>Spermatophyta</taxon>
        <taxon>Magnoliopsida</taxon>
        <taxon>eudicotyledons</taxon>
        <taxon>Gunneridae</taxon>
        <taxon>Pentapetalae</taxon>
        <taxon>asterids</taxon>
        <taxon>campanulids</taxon>
        <taxon>Asterales</taxon>
        <taxon>Asteraceae</taxon>
        <taxon>Cichorioideae</taxon>
        <taxon>Cichorieae</taxon>
        <taxon>Lactucinae</taxon>
        <taxon>Lactuca</taxon>
    </lineage>
</organism>
<dbReference type="Gene3D" id="3.40.50.300">
    <property type="entry name" value="P-loop containing nucleotide triphosphate hydrolases"/>
    <property type="match status" value="3"/>
</dbReference>
<dbReference type="PANTHER" id="PTHR21529">
    <property type="entry name" value="MAMMARY TURMOR VIRUS RECEPTOR HOMOLOG 1, 2 MTVR1, 2"/>
    <property type="match status" value="1"/>
</dbReference>
<dbReference type="InterPro" id="IPR039904">
    <property type="entry name" value="TRANK1"/>
</dbReference>
<keyword evidence="4 5" id="KW-0067">ATP-binding</keyword>
<evidence type="ECO:0000313" key="8">
    <source>
        <dbReference type="Proteomes" id="UP001177003"/>
    </source>
</evidence>
<feature type="domain" description="UvrD-like helicase ATP-binding" evidence="6">
    <location>
        <begin position="410"/>
        <end position="785"/>
    </location>
</feature>